<evidence type="ECO:0000313" key="4">
    <source>
        <dbReference type="Proteomes" id="UP001057375"/>
    </source>
</evidence>
<dbReference type="EMBL" id="BQXS01009749">
    <property type="protein sequence ID" value="GKT31832.1"/>
    <property type="molecule type" value="Genomic_DNA"/>
</dbReference>
<dbReference type="SUPFAM" id="SSF56112">
    <property type="entry name" value="Protein kinase-like (PK-like)"/>
    <property type="match status" value="1"/>
</dbReference>
<dbReference type="InterPro" id="IPR017441">
    <property type="entry name" value="Protein_kinase_ATP_BS"/>
</dbReference>
<accession>A0ABQ5KH59</accession>
<sequence>MPSSEPLHNSSSSKQPRSGKSEHVSKSDGITLTSAKSITPLCIIGHGGFGEVLLVKVEGLPFPCILKKMLRVADKKVVKSCRKEFKVQLKLFNNPKCFNRIPRPLYILDLLDSNMKGVYGFLMEFCIGCSVSSFAKRWCVVEKSDTESQGDGEEKEEKEESFSSSEEDSDDHKYFDPTILNPLRVSAL</sequence>
<dbReference type="PROSITE" id="PS00107">
    <property type="entry name" value="PROTEIN_KINASE_ATP"/>
    <property type="match status" value="1"/>
</dbReference>
<evidence type="ECO:0000313" key="3">
    <source>
        <dbReference type="EMBL" id="GKT31832.1"/>
    </source>
</evidence>
<feature type="region of interest" description="Disordered" evidence="2">
    <location>
        <begin position="144"/>
        <end position="177"/>
    </location>
</feature>
<dbReference type="Proteomes" id="UP001057375">
    <property type="component" value="Unassembled WGS sequence"/>
</dbReference>
<feature type="compositionally biased region" description="Acidic residues" evidence="2">
    <location>
        <begin position="148"/>
        <end position="169"/>
    </location>
</feature>
<evidence type="ECO:0000256" key="2">
    <source>
        <dbReference type="SAM" id="MobiDB-lite"/>
    </source>
</evidence>
<keyword evidence="1" id="KW-0547">Nucleotide-binding</keyword>
<keyword evidence="1" id="KW-0067">ATP-binding</keyword>
<proteinExistence type="predicted"/>
<feature type="compositionally biased region" description="Low complexity" evidence="2">
    <location>
        <begin position="1"/>
        <end position="18"/>
    </location>
</feature>
<comment type="caution">
    <text evidence="3">The sequence shown here is derived from an EMBL/GenBank/DDBJ whole genome shotgun (WGS) entry which is preliminary data.</text>
</comment>
<feature type="region of interest" description="Disordered" evidence="2">
    <location>
        <begin position="1"/>
        <end position="28"/>
    </location>
</feature>
<feature type="binding site" evidence="1">
    <location>
        <position position="67"/>
    </location>
    <ligand>
        <name>ATP</name>
        <dbReference type="ChEBI" id="CHEBI:30616"/>
    </ligand>
</feature>
<organism evidence="3 4">
    <name type="scientific">Aduncisulcus paluster</name>
    <dbReference type="NCBI Taxonomy" id="2918883"/>
    <lineage>
        <taxon>Eukaryota</taxon>
        <taxon>Metamonada</taxon>
        <taxon>Carpediemonas-like organisms</taxon>
        <taxon>Aduncisulcus</taxon>
    </lineage>
</organism>
<dbReference type="InterPro" id="IPR011009">
    <property type="entry name" value="Kinase-like_dom_sf"/>
</dbReference>
<gene>
    <name evidence="3" type="ORF">ADUPG1_006172</name>
</gene>
<keyword evidence="4" id="KW-1185">Reference proteome</keyword>
<reference evidence="3" key="1">
    <citation type="submission" date="2022-03" db="EMBL/GenBank/DDBJ databases">
        <title>Draft genome sequence of Aduncisulcus paluster, a free-living microaerophilic Fornicata.</title>
        <authorList>
            <person name="Yuyama I."/>
            <person name="Kume K."/>
            <person name="Tamura T."/>
            <person name="Inagaki Y."/>
            <person name="Hashimoto T."/>
        </authorList>
    </citation>
    <scope>NUCLEOTIDE SEQUENCE</scope>
    <source>
        <strain evidence="3">NY0171</strain>
    </source>
</reference>
<protein>
    <submittedName>
        <fullName evidence="3">Uncharacterized protein</fullName>
    </submittedName>
</protein>
<evidence type="ECO:0000256" key="1">
    <source>
        <dbReference type="PROSITE-ProRule" id="PRU10141"/>
    </source>
</evidence>
<name>A0ABQ5KH59_9EUKA</name>